<keyword evidence="3" id="KW-1185">Reference proteome</keyword>
<dbReference type="PANTHER" id="PTHR35505:SF5">
    <property type="entry name" value="SUBSTRATE CARRIER FAMILY PROTEIN"/>
    <property type="match status" value="1"/>
</dbReference>
<evidence type="ECO:0000313" key="3">
    <source>
        <dbReference type="Proteomes" id="UP000238479"/>
    </source>
</evidence>
<organism evidence="2 3">
    <name type="scientific">Rosa chinensis</name>
    <name type="common">China rose</name>
    <dbReference type="NCBI Taxonomy" id="74649"/>
    <lineage>
        <taxon>Eukaryota</taxon>
        <taxon>Viridiplantae</taxon>
        <taxon>Streptophyta</taxon>
        <taxon>Embryophyta</taxon>
        <taxon>Tracheophyta</taxon>
        <taxon>Spermatophyta</taxon>
        <taxon>Magnoliopsida</taxon>
        <taxon>eudicotyledons</taxon>
        <taxon>Gunneridae</taxon>
        <taxon>Pentapetalae</taxon>
        <taxon>rosids</taxon>
        <taxon>fabids</taxon>
        <taxon>Rosales</taxon>
        <taxon>Rosaceae</taxon>
        <taxon>Rosoideae</taxon>
        <taxon>Rosoideae incertae sedis</taxon>
        <taxon>Rosa</taxon>
    </lineage>
</organism>
<proteinExistence type="predicted"/>
<feature type="region of interest" description="Disordered" evidence="1">
    <location>
        <begin position="462"/>
        <end position="489"/>
    </location>
</feature>
<dbReference type="Gramene" id="PRQ46803">
    <property type="protein sequence ID" value="PRQ46803"/>
    <property type="gene ID" value="RchiOBHm_Chr2g0092961"/>
</dbReference>
<dbReference type="STRING" id="74649.A0A2P6RK52"/>
<dbReference type="OrthoDB" id="1654714at2759"/>
<sequence>MVPSLIEFTTSSNPPNSELQIKLSPSIQTVVDEIHKENPKLSPLIQQFYQPMQARVDPPLESIWVYTALTFRSRNHPKGDILDRIAAAKDLFQLLSSCSAPCGSSKSVALLAPVVRLAHDVVLDLFKRDLGLKKVMKEVKNLVGVILGFINVCCSGRDSGQEEPLIDSSSGWSFSGLSCVWLDRDENVRNLLPLVSEEVIGGLTERYGDVSYLAGVVIAEVFLLRLCLNCKAGTSGEVLETELRTWAVGSITGFQNVYVFEVLLRMLLEKTLPVTSLLSSEDEVLLRKALYDAIILVEYSFLNPEKAIHISAEHMKMIAMRRLILAHEAVEYFREHGDQRRSISFTTAFSSSQLYSQVVKWVRSQIPVEDSLVKSKGTSPKALIKWLLNLERRGFLVFGDSILKYHSLDMSKPPASKLDSNEVDEDPIFYIDKKRRGEHTDDGEVNEYISAAFLAAANTMTSAEKRGKKRKGESSESEEESSLSDEDSE</sequence>
<dbReference type="EMBL" id="PDCK01000040">
    <property type="protein sequence ID" value="PRQ46803.1"/>
    <property type="molecule type" value="Genomic_DNA"/>
</dbReference>
<protein>
    <submittedName>
        <fullName evidence="2">Uncharacterized protein</fullName>
    </submittedName>
</protein>
<comment type="caution">
    <text evidence="2">The sequence shown here is derived from an EMBL/GenBank/DDBJ whole genome shotgun (WGS) entry which is preliminary data.</text>
</comment>
<feature type="compositionally biased region" description="Acidic residues" evidence="1">
    <location>
        <begin position="475"/>
        <end position="489"/>
    </location>
</feature>
<evidence type="ECO:0000256" key="1">
    <source>
        <dbReference type="SAM" id="MobiDB-lite"/>
    </source>
</evidence>
<reference evidence="2 3" key="1">
    <citation type="journal article" date="2018" name="Nat. Genet.">
        <title>The Rosa genome provides new insights in the design of modern roses.</title>
        <authorList>
            <person name="Bendahmane M."/>
        </authorList>
    </citation>
    <scope>NUCLEOTIDE SEQUENCE [LARGE SCALE GENOMIC DNA]</scope>
    <source>
        <strain evidence="3">cv. Old Blush</strain>
    </source>
</reference>
<accession>A0A2P6RK52</accession>
<dbReference type="OMA" id="VAAAHTM"/>
<dbReference type="Proteomes" id="UP000238479">
    <property type="component" value="Chromosome 2"/>
</dbReference>
<dbReference type="AlphaFoldDB" id="A0A2P6RK52"/>
<dbReference type="PANTHER" id="PTHR35505">
    <property type="entry name" value="OS01G0600300 PROTEIN"/>
    <property type="match status" value="1"/>
</dbReference>
<name>A0A2P6RK52_ROSCH</name>
<gene>
    <name evidence="2" type="ORF">RchiOBHm_Chr2g0092961</name>
</gene>
<evidence type="ECO:0000313" key="2">
    <source>
        <dbReference type="EMBL" id="PRQ46803.1"/>
    </source>
</evidence>